<feature type="region of interest" description="Disordered" evidence="1">
    <location>
        <begin position="1"/>
        <end position="26"/>
    </location>
</feature>
<evidence type="ECO:0000313" key="2">
    <source>
        <dbReference type="EMBL" id="VDO85933.1"/>
    </source>
</evidence>
<keyword evidence="3" id="KW-1185">Reference proteome</keyword>
<dbReference type="Proteomes" id="UP000050761">
    <property type="component" value="Unassembled WGS sequence"/>
</dbReference>
<gene>
    <name evidence="2" type="ORF">HPBE_LOCUS10672</name>
</gene>
<name>A0A183FS07_HELPZ</name>
<dbReference type="AlphaFoldDB" id="A0A183FS07"/>
<dbReference type="WBParaSite" id="HPBE_0001067101-mRNA-1">
    <property type="protein sequence ID" value="HPBE_0001067101-mRNA-1"/>
    <property type="gene ID" value="HPBE_0001067101"/>
</dbReference>
<sequence>MVTAASSESMKEGTEEETIDSGSWGTIRIERAPSSDSLVDGRPSCFCGESRYDALIACANKDCDHACFHFQWRWFCPNCAEGRGGRRVGEGLSSQDLVDIVVDEVPDEVEELFDALFGSASVPTVQNGEALKKVEYGSDNELNPPPYRRMWAC</sequence>
<evidence type="ECO:0000256" key="1">
    <source>
        <dbReference type="SAM" id="MobiDB-lite"/>
    </source>
</evidence>
<proteinExistence type="predicted"/>
<evidence type="ECO:0000313" key="4">
    <source>
        <dbReference type="WBParaSite" id="HPBE_0001067101-mRNA-1"/>
    </source>
</evidence>
<evidence type="ECO:0000313" key="3">
    <source>
        <dbReference type="Proteomes" id="UP000050761"/>
    </source>
</evidence>
<dbReference type="InterPro" id="IPR011011">
    <property type="entry name" value="Znf_FYVE_PHD"/>
</dbReference>
<reference evidence="4" key="2">
    <citation type="submission" date="2019-09" db="UniProtKB">
        <authorList>
            <consortium name="WormBaseParasite"/>
        </authorList>
    </citation>
    <scope>IDENTIFICATION</scope>
</reference>
<protein>
    <submittedName>
        <fullName evidence="2 4">Uncharacterized protein</fullName>
    </submittedName>
</protein>
<dbReference type="EMBL" id="UZAH01026841">
    <property type="protein sequence ID" value="VDO85933.1"/>
    <property type="molecule type" value="Genomic_DNA"/>
</dbReference>
<organism evidence="3 4">
    <name type="scientific">Heligmosomoides polygyrus</name>
    <name type="common">Parasitic roundworm</name>
    <dbReference type="NCBI Taxonomy" id="6339"/>
    <lineage>
        <taxon>Eukaryota</taxon>
        <taxon>Metazoa</taxon>
        <taxon>Ecdysozoa</taxon>
        <taxon>Nematoda</taxon>
        <taxon>Chromadorea</taxon>
        <taxon>Rhabditida</taxon>
        <taxon>Rhabditina</taxon>
        <taxon>Rhabditomorpha</taxon>
        <taxon>Strongyloidea</taxon>
        <taxon>Heligmosomidae</taxon>
        <taxon>Heligmosomoides</taxon>
    </lineage>
</organism>
<dbReference type="SUPFAM" id="SSF57903">
    <property type="entry name" value="FYVE/PHD zinc finger"/>
    <property type="match status" value="1"/>
</dbReference>
<accession>A0A3P8A4U8</accession>
<accession>A0A183FS07</accession>
<reference evidence="2 3" key="1">
    <citation type="submission" date="2018-11" db="EMBL/GenBank/DDBJ databases">
        <authorList>
            <consortium name="Pathogen Informatics"/>
        </authorList>
    </citation>
    <scope>NUCLEOTIDE SEQUENCE [LARGE SCALE GENOMIC DNA]</scope>
</reference>